<evidence type="ECO:0000313" key="9">
    <source>
        <dbReference type="EMBL" id="KXG84351.1"/>
    </source>
</evidence>
<feature type="transmembrane region" description="Helical" evidence="7">
    <location>
        <begin position="150"/>
        <end position="170"/>
    </location>
</feature>
<organism evidence="9 10">
    <name type="scientific">Agrobacterium bohemicum</name>
    <dbReference type="NCBI Taxonomy" id="2052828"/>
    <lineage>
        <taxon>Bacteria</taxon>
        <taxon>Pseudomonadati</taxon>
        <taxon>Pseudomonadota</taxon>
        <taxon>Alphaproteobacteria</taxon>
        <taxon>Hyphomicrobiales</taxon>
        <taxon>Rhizobiaceae</taxon>
        <taxon>Rhizobium/Agrobacterium group</taxon>
        <taxon>Agrobacterium</taxon>
    </lineage>
</organism>
<dbReference type="GO" id="GO:0005886">
    <property type="term" value="C:plasma membrane"/>
    <property type="evidence" value="ECO:0007669"/>
    <property type="project" value="UniProtKB-SubCell"/>
</dbReference>
<dbReference type="EMBL" id="LNUW01000037">
    <property type="protein sequence ID" value="KXG84351.1"/>
    <property type="molecule type" value="Genomic_DNA"/>
</dbReference>
<keyword evidence="10" id="KW-1185">Reference proteome</keyword>
<comment type="subcellular location">
    <subcellularLocation>
        <location evidence="1">Cell membrane</location>
        <topology evidence="1">Multi-pass membrane protein</topology>
    </subcellularLocation>
</comment>
<protein>
    <submittedName>
        <fullName evidence="9">Type II secretion system protein</fullName>
    </submittedName>
</protein>
<proteinExistence type="predicted"/>
<reference evidence="9 10" key="1">
    <citation type="submission" date="2015-11" db="EMBL/GenBank/DDBJ databases">
        <title>Draft genome sequence of Agrobacterium sp. R89-1.</title>
        <authorList>
            <person name="Zahradnik J."/>
            <person name="Kyslikova E."/>
            <person name="Palyzova A."/>
            <person name="Kyslik P."/>
        </authorList>
    </citation>
    <scope>NUCLEOTIDE SEQUENCE [LARGE SCALE GENOMIC DNA]</scope>
    <source>
        <strain evidence="9 10">R89-1</strain>
    </source>
</reference>
<comment type="caution">
    <text evidence="9">The sequence shown here is derived from an EMBL/GenBank/DDBJ whole genome shotgun (WGS) entry which is preliminary data.</text>
</comment>
<dbReference type="AlphaFoldDB" id="A0A135NYV7"/>
<dbReference type="PANTHER" id="PTHR35007">
    <property type="entry name" value="INTEGRAL MEMBRANE PROTEIN-RELATED"/>
    <property type="match status" value="1"/>
</dbReference>
<feature type="transmembrane region" description="Helical" evidence="7">
    <location>
        <begin position="14"/>
        <end position="36"/>
    </location>
</feature>
<feature type="region of interest" description="Disordered" evidence="6">
    <location>
        <begin position="50"/>
        <end position="71"/>
    </location>
</feature>
<feature type="domain" description="Type II secretion system protein GspF" evidence="8">
    <location>
        <begin position="189"/>
        <end position="317"/>
    </location>
</feature>
<dbReference type="RefSeq" id="WP_067649337.1">
    <property type="nucleotide sequence ID" value="NZ_KQ961029.1"/>
</dbReference>
<evidence type="ECO:0000256" key="3">
    <source>
        <dbReference type="ARBA" id="ARBA00022692"/>
    </source>
</evidence>
<evidence type="ECO:0000256" key="7">
    <source>
        <dbReference type="SAM" id="Phobius"/>
    </source>
</evidence>
<feature type="compositionally biased region" description="Basic and acidic residues" evidence="6">
    <location>
        <begin position="50"/>
        <end position="65"/>
    </location>
</feature>
<dbReference type="Pfam" id="PF00482">
    <property type="entry name" value="T2SSF"/>
    <property type="match status" value="1"/>
</dbReference>
<dbReference type="PANTHER" id="PTHR35007:SF2">
    <property type="entry name" value="PILUS ASSEMBLE PROTEIN"/>
    <property type="match status" value="1"/>
</dbReference>
<evidence type="ECO:0000256" key="5">
    <source>
        <dbReference type="ARBA" id="ARBA00023136"/>
    </source>
</evidence>
<keyword evidence="2" id="KW-1003">Cell membrane</keyword>
<evidence type="ECO:0000256" key="1">
    <source>
        <dbReference type="ARBA" id="ARBA00004651"/>
    </source>
</evidence>
<keyword evidence="4 7" id="KW-1133">Transmembrane helix</keyword>
<gene>
    <name evidence="9" type="ORF">ATO67_12585</name>
</gene>
<keyword evidence="3 7" id="KW-0812">Transmembrane</keyword>
<dbReference type="Proteomes" id="UP000070498">
    <property type="component" value="Unassembled WGS sequence"/>
</dbReference>
<sequence>MSQELVSNLTNPHLIIAILVSVAVFATFYTLAIPYLEKGDLNKRMKAVSTERDQIRSRERDRMNEAAKSSKASLRANNNKSASRIVERFNLREALIDANTVNKLRAAGYRSQNALNTFLAARFILPFVFLILAFLWVFVMGNLPERPFGVRLMVVLVVGYLGFYAPNIFVSNQMSKRQKSIKRAWPDALDLMLICVESGVSMEAAMRRVAEEMADQSPALAEEMVLTTAELSFLQDRRTALENLGLRTQLDGVKSVVQALIQAERYGTPLAQALRVLAQEGRDERMNEAEKKASALPPKLTVPMILFFLPVLIAVILGPAGIRVSDSF</sequence>
<keyword evidence="5 7" id="KW-0472">Membrane</keyword>
<evidence type="ECO:0000313" key="10">
    <source>
        <dbReference type="Proteomes" id="UP000070498"/>
    </source>
</evidence>
<evidence type="ECO:0000256" key="4">
    <source>
        <dbReference type="ARBA" id="ARBA00022989"/>
    </source>
</evidence>
<dbReference type="InterPro" id="IPR018076">
    <property type="entry name" value="T2SS_GspF_dom"/>
</dbReference>
<evidence type="ECO:0000256" key="6">
    <source>
        <dbReference type="SAM" id="MobiDB-lite"/>
    </source>
</evidence>
<feature type="transmembrane region" description="Helical" evidence="7">
    <location>
        <begin position="300"/>
        <end position="322"/>
    </location>
</feature>
<accession>A0A135NYV7</accession>
<evidence type="ECO:0000259" key="8">
    <source>
        <dbReference type="Pfam" id="PF00482"/>
    </source>
</evidence>
<feature type="transmembrane region" description="Helical" evidence="7">
    <location>
        <begin position="119"/>
        <end position="138"/>
    </location>
</feature>
<dbReference type="STRING" id="2052828.ATO67_12585"/>
<evidence type="ECO:0000256" key="2">
    <source>
        <dbReference type="ARBA" id="ARBA00022475"/>
    </source>
</evidence>
<name>A0A135NYV7_9HYPH</name>